<dbReference type="EMBL" id="JBHLYR010000013">
    <property type="protein sequence ID" value="MFB9991238.1"/>
    <property type="molecule type" value="Genomic_DNA"/>
</dbReference>
<accession>A0ABV6AYJ4</accession>
<dbReference type="RefSeq" id="WP_380005966.1">
    <property type="nucleotide sequence ID" value="NZ_JBHLYR010000013.1"/>
</dbReference>
<evidence type="ECO:0008006" key="4">
    <source>
        <dbReference type="Google" id="ProtNLM"/>
    </source>
</evidence>
<keyword evidence="3" id="KW-1185">Reference proteome</keyword>
<gene>
    <name evidence="2" type="ORF">ACFFLM_04475</name>
</gene>
<name>A0ABV6AYJ4_9DEIO</name>
<evidence type="ECO:0000313" key="2">
    <source>
        <dbReference type="EMBL" id="MFB9991238.1"/>
    </source>
</evidence>
<feature type="signal peptide" evidence="1">
    <location>
        <begin position="1"/>
        <end position="18"/>
    </location>
</feature>
<keyword evidence="1" id="KW-0732">Signal</keyword>
<comment type="caution">
    <text evidence="2">The sequence shown here is derived from an EMBL/GenBank/DDBJ whole genome shotgun (WGS) entry which is preliminary data.</text>
</comment>
<dbReference type="Proteomes" id="UP001589733">
    <property type="component" value="Unassembled WGS sequence"/>
</dbReference>
<evidence type="ECO:0000313" key="3">
    <source>
        <dbReference type="Proteomes" id="UP001589733"/>
    </source>
</evidence>
<sequence length="127" mass="13295">MKKLLILPFMAVLLASCGGDPTPPPSTVGVWDGTFTVNGRTSPPLIFTFKQSNTPNAGDFSGTAAVENDPEGSEFSGNALQGTLVSYDAGESLNCQGTFTNFAQYQGACVLTSGQDKLNASLVLKKR</sequence>
<proteinExistence type="predicted"/>
<dbReference type="PROSITE" id="PS51257">
    <property type="entry name" value="PROKAR_LIPOPROTEIN"/>
    <property type="match status" value="1"/>
</dbReference>
<reference evidence="2 3" key="1">
    <citation type="submission" date="2024-09" db="EMBL/GenBank/DDBJ databases">
        <authorList>
            <person name="Sun Q."/>
            <person name="Mori K."/>
        </authorList>
    </citation>
    <scope>NUCLEOTIDE SEQUENCE [LARGE SCALE GENOMIC DNA]</scope>
    <source>
        <strain evidence="2 3">JCM 13503</strain>
    </source>
</reference>
<feature type="chain" id="PRO_5046672758" description="Lipoprotein" evidence="1">
    <location>
        <begin position="19"/>
        <end position="127"/>
    </location>
</feature>
<protein>
    <recommendedName>
        <fullName evidence="4">Lipoprotein</fullName>
    </recommendedName>
</protein>
<organism evidence="2 3">
    <name type="scientific">Deinococcus oregonensis</name>
    <dbReference type="NCBI Taxonomy" id="1805970"/>
    <lineage>
        <taxon>Bacteria</taxon>
        <taxon>Thermotogati</taxon>
        <taxon>Deinococcota</taxon>
        <taxon>Deinococci</taxon>
        <taxon>Deinococcales</taxon>
        <taxon>Deinococcaceae</taxon>
        <taxon>Deinococcus</taxon>
    </lineage>
</organism>
<evidence type="ECO:0000256" key="1">
    <source>
        <dbReference type="SAM" id="SignalP"/>
    </source>
</evidence>